<accession>A0A5J4WKA1</accession>
<reference evidence="1 2" key="1">
    <citation type="submission" date="2019-03" db="EMBL/GenBank/DDBJ databases">
        <title>Single cell metagenomics reveals metabolic interactions within the superorganism composed of flagellate Streblomastix strix and complex community of Bacteroidetes bacteria on its surface.</title>
        <authorList>
            <person name="Treitli S.C."/>
            <person name="Kolisko M."/>
            <person name="Husnik F."/>
            <person name="Keeling P."/>
            <person name="Hampl V."/>
        </authorList>
    </citation>
    <scope>NUCLEOTIDE SEQUENCE [LARGE SCALE GENOMIC DNA]</scope>
    <source>
        <strain evidence="1">ST1C</strain>
    </source>
</reference>
<name>A0A5J4WKA1_9EUKA</name>
<comment type="caution">
    <text evidence="1">The sequence shown here is derived from an EMBL/GenBank/DDBJ whole genome shotgun (WGS) entry which is preliminary data.</text>
</comment>
<proteinExistence type="predicted"/>
<sequence length="68" mass="7514">MAFFFKLFIGQFGKEVTYGNLNRYLYPGVKALKSSRDVVIVSLIAAPLAAPRIGFKAPRRGYQATCGK</sequence>
<dbReference type="EMBL" id="SNRW01001855">
    <property type="protein sequence ID" value="KAA6394765.1"/>
    <property type="molecule type" value="Genomic_DNA"/>
</dbReference>
<dbReference type="Proteomes" id="UP000324800">
    <property type="component" value="Unassembled WGS sequence"/>
</dbReference>
<dbReference type="AlphaFoldDB" id="A0A5J4WKA1"/>
<protein>
    <submittedName>
        <fullName evidence="1">Uncharacterized protein</fullName>
    </submittedName>
</protein>
<organism evidence="1 2">
    <name type="scientific">Streblomastix strix</name>
    <dbReference type="NCBI Taxonomy" id="222440"/>
    <lineage>
        <taxon>Eukaryota</taxon>
        <taxon>Metamonada</taxon>
        <taxon>Preaxostyla</taxon>
        <taxon>Oxymonadida</taxon>
        <taxon>Streblomastigidae</taxon>
        <taxon>Streblomastix</taxon>
    </lineage>
</organism>
<evidence type="ECO:0000313" key="2">
    <source>
        <dbReference type="Proteomes" id="UP000324800"/>
    </source>
</evidence>
<evidence type="ECO:0000313" key="1">
    <source>
        <dbReference type="EMBL" id="KAA6394765.1"/>
    </source>
</evidence>
<gene>
    <name evidence="1" type="ORF">EZS28_009712</name>
</gene>